<dbReference type="AlphaFoldDB" id="A0A976IL67"/>
<dbReference type="InterPro" id="IPR023393">
    <property type="entry name" value="START-like_dom_sf"/>
</dbReference>
<reference evidence="1 2" key="1">
    <citation type="journal article" date="2021" name="Genome Biol.">
        <title>AFLAP: assembly-free linkage analysis pipeline using k-mers from genome sequencing data.</title>
        <authorList>
            <person name="Fletcher K."/>
            <person name="Zhang L."/>
            <person name="Gil J."/>
            <person name="Han R."/>
            <person name="Cavanaugh K."/>
            <person name="Michelmore R."/>
        </authorList>
    </citation>
    <scope>NUCLEOTIDE SEQUENCE [LARGE SCALE GENOMIC DNA]</scope>
    <source>
        <strain evidence="1 2">SF5</strain>
    </source>
</reference>
<dbReference type="EMBL" id="SHOA02000005">
    <property type="protein sequence ID" value="TDH73864.1"/>
    <property type="molecule type" value="Genomic_DNA"/>
</dbReference>
<accession>A0A976IL67</accession>
<evidence type="ECO:0008006" key="3">
    <source>
        <dbReference type="Google" id="ProtNLM"/>
    </source>
</evidence>
<organism evidence="1 2">
    <name type="scientific">Bremia lactucae</name>
    <name type="common">Lettuce downy mildew</name>
    <dbReference type="NCBI Taxonomy" id="4779"/>
    <lineage>
        <taxon>Eukaryota</taxon>
        <taxon>Sar</taxon>
        <taxon>Stramenopiles</taxon>
        <taxon>Oomycota</taxon>
        <taxon>Peronosporomycetes</taxon>
        <taxon>Peronosporales</taxon>
        <taxon>Peronosporaceae</taxon>
        <taxon>Bremia</taxon>
    </lineage>
</organism>
<dbReference type="PANTHER" id="PTHR13510:SF44">
    <property type="entry name" value="RABENOSYN-5"/>
    <property type="match status" value="1"/>
</dbReference>
<dbReference type="KEGG" id="blac:94351148"/>
<keyword evidence="2" id="KW-1185">Reference proteome</keyword>
<sequence length="390" mass="43307">MSSRRFTSNPFGELQLSSEDRTKLLEIADALVQVKVEEYRDYIKTKKNIDTACWKRFSSAGPVTTFTERKAFSSAVNMISTLMVGPLVGTLDEVMFGLASPTLESMRVKASYLHDFSAAAILATIVEPTVEDPFRSVVVKWAELDIPGASIGFLQNRDYVFVESTGILHDSGGERIGYHLLHSVNFPQTLERQGRIRGNLALCGIFRQEGSDRTDCRGTSIINPRGDIIPSIAMARMVHATMAGIKYTYCGRMKKIVWLLDQKHGKRIELGAPLSIWDPVCVTCSKSIKSSRLRNTSRMCNLCYGVLCRSCKVMKKLTFISPDLELTQSKLSFCVKCLVEANRLDTVEAARYQFVYGRPAYQSAQKSLGASFMSSLSGSLVLSKPRTSNA</sequence>
<dbReference type="GeneID" id="94351148"/>
<evidence type="ECO:0000313" key="1">
    <source>
        <dbReference type="EMBL" id="TDH73864.1"/>
    </source>
</evidence>
<dbReference type="Proteomes" id="UP000294530">
    <property type="component" value="Unassembled WGS sequence"/>
</dbReference>
<gene>
    <name evidence="1" type="ORF">CCR75_007416</name>
</gene>
<dbReference type="Gene3D" id="3.30.530.20">
    <property type="match status" value="1"/>
</dbReference>
<name>A0A976IL67_BRELC</name>
<protein>
    <recommendedName>
        <fullName evidence="3">FYVE-type domain-containing protein</fullName>
    </recommendedName>
</protein>
<dbReference type="RefSeq" id="XP_067823362.1">
    <property type="nucleotide sequence ID" value="XM_067965477.1"/>
</dbReference>
<dbReference type="InterPro" id="IPR052727">
    <property type="entry name" value="Rab4/Rab5_effector"/>
</dbReference>
<proteinExistence type="predicted"/>
<dbReference type="OrthoDB" id="107415at2759"/>
<comment type="caution">
    <text evidence="1">The sequence shown here is derived from an EMBL/GenBank/DDBJ whole genome shotgun (WGS) entry which is preliminary data.</text>
</comment>
<dbReference type="PANTHER" id="PTHR13510">
    <property type="entry name" value="FYVE-FINGER-CONTAINING RAB5 EFFECTOR PROTEIN RABENOSYN-5-RELATED"/>
    <property type="match status" value="1"/>
</dbReference>
<evidence type="ECO:0000313" key="2">
    <source>
        <dbReference type="Proteomes" id="UP000294530"/>
    </source>
</evidence>